<feature type="domain" description="Pirin N-terminal" evidence="3">
    <location>
        <begin position="41"/>
        <end position="144"/>
    </location>
</feature>
<evidence type="ECO:0000259" key="3">
    <source>
        <dbReference type="Pfam" id="PF02678"/>
    </source>
</evidence>
<evidence type="ECO:0008006" key="7">
    <source>
        <dbReference type="Google" id="ProtNLM"/>
    </source>
</evidence>
<dbReference type="InterPro" id="IPR041602">
    <property type="entry name" value="Quercetinase_C"/>
</dbReference>
<name>A0AAD7UI11_9STRA</name>
<protein>
    <recommendedName>
        <fullName evidence="7">Pirin</fullName>
    </recommendedName>
</protein>
<feature type="domain" description="Quercetin 2,3-dioxygenase C-terminal cupin" evidence="4">
    <location>
        <begin position="178"/>
        <end position="264"/>
    </location>
</feature>
<evidence type="ECO:0000313" key="6">
    <source>
        <dbReference type="Proteomes" id="UP001230188"/>
    </source>
</evidence>
<comment type="caution">
    <text evidence="5">The sequence shown here is derived from an EMBL/GenBank/DDBJ whole genome shotgun (WGS) entry which is preliminary data.</text>
</comment>
<dbReference type="Gene3D" id="2.60.120.10">
    <property type="entry name" value="Jelly Rolls"/>
    <property type="match status" value="2"/>
</dbReference>
<dbReference type="EMBL" id="JAQMWT010000216">
    <property type="protein sequence ID" value="KAJ8607483.1"/>
    <property type="molecule type" value="Genomic_DNA"/>
</dbReference>
<comment type="similarity">
    <text evidence="1 2">Belongs to the pirin family.</text>
</comment>
<dbReference type="CDD" id="cd02910">
    <property type="entry name" value="cupin_Yhhw_N"/>
    <property type="match status" value="1"/>
</dbReference>
<sequence length="278" mass="30719">MSKRASVMRKVASSKLFVSEPPPEWFGNGPNPVKDPTWSNGNWLKSRFHFSFAEYSGPFSEFGVLRVMNDDLVQPFRGFGTHPHRDMEIVTYVVEGALTHKDSEGNEETLGPGSVQFMSAGTGIRHSEGNPKGDSPLRFIQSWIKPRRSCLKPNYGSATGCDCEDKFARIVADWDDPTASDVKVRVHQDINGYATETKKDLVFDLAEGRQAYCLCVEGSVDVKDDTAAKKQALSLERHDAVELYGPLHLTFAPQVAAHLLIFEMAKTPGAGRPDAEEA</sequence>
<reference evidence="5" key="1">
    <citation type="submission" date="2023-01" db="EMBL/GenBank/DDBJ databases">
        <title>Metagenome sequencing of chrysophaentin producing Chrysophaeum taylorii.</title>
        <authorList>
            <person name="Davison J."/>
            <person name="Bewley C."/>
        </authorList>
    </citation>
    <scope>NUCLEOTIDE SEQUENCE</scope>
    <source>
        <strain evidence="5">NIES-1699</strain>
    </source>
</reference>
<keyword evidence="6" id="KW-1185">Reference proteome</keyword>
<evidence type="ECO:0000259" key="4">
    <source>
        <dbReference type="Pfam" id="PF17954"/>
    </source>
</evidence>
<dbReference type="PANTHER" id="PTHR43212:SF3">
    <property type="entry name" value="QUERCETIN 2,3-DIOXYGENASE"/>
    <property type="match status" value="1"/>
</dbReference>
<dbReference type="Proteomes" id="UP001230188">
    <property type="component" value="Unassembled WGS sequence"/>
</dbReference>
<dbReference type="InterPro" id="IPR014710">
    <property type="entry name" value="RmlC-like_jellyroll"/>
</dbReference>
<dbReference type="SUPFAM" id="SSF51182">
    <property type="entry name" value="RmlC-like cupins"/>
    <property type="match status" value="1"/>
</dbReference>
<dbReference type="AlphaFoldDB" id="A0AAD7UI11"/>
<gene>
    <name evidence="5" type="ORF">CTAYLR_009433</name>
</gene>
<evidence type="ECO:0000313" key="5">
    <source>
        <dbReference type="EMBL" id="KAJ8607483.1"/>
    </source>
</evidence>
<accession>A0AAD7UI11</accession>
<evidence type="ECO:0000256" key="1">
    <source>
        <dbReference type="ARBA" id="ARBA00008416"/>
    </source>
</evidence>
<dbReference type="Pfam" id="PF17954">
    <property type="entry name" value="Pirin_C_2"/>
    <property type="match status" value="1"/>
</dbReference>
<dbReference type="InterPro" id="IPR011051">
    <property type="entry name" value="RmlC_Cupin_sf"/>
</dbReference>
<dbReference type="InterPro" id="IPR003829">
    <property type="entry name" value="Pirin_N_dom"/>
</dbReference>
<dbReference type="PANTHER" id="PTHR43212">
    <property type="entry name" value="QUERCETIN 2,3-DIOXYGENASE"/>
    <property type="match status" value="1"/>
</dbReference>
<organism evidence="5 6">
    <name type="scientific">Chrysophaeum taylorii</name>
    <dbReference type="NCBI Taxonomy" id="2483200"/>
    <lineage>
        <taxon>Eukaryota</taxon>
        <taxon>Sar</taxon>
        <taxon>Stramenopiles</taxon>
        <taxon>Ochrophyta</taxon>
        <taxon>Pelagophyceae</taxon>
        <taxon>Pelagomonadales</taxon>
        <taxon>Pelagomonadaceae</taxon>
        <taxon>Chrysophaeum</taxon>
    </lineage>
</organism>
<dbReference type="Pfam" id="PF02678">
    <property type="entry name" value="Pirin"/>
    <property type="match status" value="1"/>
</dbReference>
<dbReference type="InterPro" id="IPR012093">
    <property type="entry name" value="Pirin"/>
</dbReference>
<proteinExistence type="inferred from homology"/>
<evidence type="ECO:0000256" key="2">
    <source>
        <dbReference type="RuleBase" id="RU003457"/>
    </source>
</evidence>